<evidence type="ECO:0000256" key="1">
    <source>
        <dbReference type="SAM" id="MobiDB-lite"/>
    </source>
</evidence>
<comment type="caution">
    <text evidence="2">The sequence shown here is derived from an EMBL/GenBank/DDBJ whole genome shotgun (WGS) entry which is preliminary data.</text>
</comment>
<proteinExistence type="predicted"/>
<protein>
    <submittedName>
        <fullName evidence="2">Uncharacterized protein</fullName>
    </submittedName>
</protein>
<keyword evidence="3" id="KW-1185">Reference proteome</keyword>
<organism evidence="2 3">
    <name type="scientific">Streptomyces malaysiensis</name>
    <dbReference type="NCBI Taxonomy" id="92644"/>
    <lineage>
        <taxon>Bacteria</taxon>
        <taxon>Bacillati</taxon>
        <taxon>Actinomycetota</taxon>
        <taxon>Actinomycetes</taxon>
        <taxon>Kitasatosporales</taxon>
        <taxon>Streptomycetaceae</taxon>
        <taxon>Streptomyces</taxon>
        <taxon>Streptomyces violaceusniger group</taxon>
    </lineage>
</organism>
<name>A0A2J7YW75_STRMQ</name>
<feature type="region of interest" description="Disordered" evidence="1">
    <location>
        <begin position="338"/>
        <end position="368"/>
    </location>
</feature>
<dbReference type="AlphaFoldDB" id="A0A2J7YW75"/>
<accession>A0A2J7YW75</accession>
<dbReference type="EMBL" id="LJIW01000002">
    <property type="protein sequence ID" value="PNG92283.1"/>
    <property type="molecule type" value="Genomic_DNA"/>
</dbReference>
<reference evidence="2 3" key="1">
    <citation type="submission" date="2015-09" db="EMBL/GenBank/DDBJ databases">
        <title>Genome sequence, genome mining and natural product profiling of a biocontrol bacterium Streptomyces malaysiensis F913.</title>
        <authorList>
            <person name="Xu Y."/>
            <person name="Wei J."/>
            <person name="Xie J."/>
            <person name="Li T."/>
            <person name="Zhou Z."/>
        </authorList>
    </citation>
    <scope>NUCLEOTIDE SEQUENCE [LARGE SCALE GENOMIC DNA]</scope>
    <source>
        <strain evidence="2 3">F913</strain>
    </source>
</reference>
<gene>
    <name evidence="2" type="ORF">SMF913_27748</name>
</gene>
<evidence type="ECO:0000313" key="2">
    <source>
        <dbReference type="EMBL" id="PNG92283.1"/>
    </source>
</evidence>
<sequence>MSLLCQVGARTRRSMMLIEEQVAAARQQMTGESLRAVRLRVKELPSWRSIVPCGTDTQLLLESILLQYIGNPQLSSRFPLGIAEVVPASSRLDIRFEHSALVRPALEMLPYRERGERTVHGAPGLWARVVGNSIEIAFARHPATGVIALTTLDRSDDVEGLLSAYETSLSAQRCVPLWTVDPGTLPPEKLRTGGRRRKPQPRTIIDDHRPAVALPSALLRRIRLWDRLSGHAGLKVSAATADHGLDWHIVREVHQGVSPHDDRLAAILSDPVAGPGLVTDEEGHRCDDGRCVMEFTAPTDRTSGWRSVLRVETVAASVPVPPVPQRPRHFTALDETAFPSHGLPHNAPAARHRSQRTRGADGDEPAAGRSTQLLAPRFSRCQWDLTAMAMKIGAAWALDGCAVLVVTHSFDADREVRRLYEHDVFGWSIPDRPTFIPSLPWRRGRLVPGSGALFTHTVSGSRTDVGALLQQARAQFDWAIFVDCNDDLGMGPYVEQSVDSHFVVVDSSGYPESFLTAQARNGVAEHREVPLTPAASAVAWRQQHLTGIPLDRVPISGLVLRQSSPRAGSTPSPDFTAQVDAELARFGIPVLSRLPEDPDVALGDPSPTVLDAVDDASRAAYVKACTPIRLALRAAEPCLIPSADPWS</sequence>
<dbReference type="Proteomes" id="UP000236520">
    <property type="component" value="Unassembled WGS sequence"/>
</dbReference>
<evidence type="ECO:0000313" key="3">
    <source>
        <dbReference type="Proteomes" id="UP000236520"/>
    </source>
</evidence>